<name>A0AAJ1QW57_9FLAO</name>
<evidence type="ECO:0000259" key="1">
    <source>
        <dbReference type="Pfam" id="PF00535"/>
    </source>
</evidence>
<dbReference type="InterPro" id="IPR029044">
    <property type="entry name" value="Nucleotide-diphossugar_trans"/>
</dbReference>
<dbReference type="CDD" id="cd06433">
    <property type="entry name" value="GT_2_WfgS_like"/>
    <property type="match status" value="1"/>
</dbReference>
<dbReference type="EC" id="2.4.-.-" evidence="2"/>
<accession>A0AAJ1QW57</accession>
<keyword evidence="2" id="KW-0808">Transferase</keyword>
<comment type="caution">
    <text evidence="2">The sequence shown here is derived from an EMBL/GenBank/DDBJ whole genome shotgun (WGS) entry which is preliminary data.</text>
</comment>
<dbReference type="Gene3D" id="3.90.550.10">
    <property type="entry name" value="Spore Coat Polysaccharide Biosynthesis Protein SpsA, Chain A"/>
    <property type="match status" value="1"/>
</dbReference>
<proteinExistence type="predicted"/>
<sequence>MKISIITVSYNSETTIETTLQSVVNQTYDNIEYIVVDGGSTDGTLSLIDKYKSHIDKWVSEPDKGIFDAMNKGIKMATGDVVGIINSDDLFNSDRSIEKVMNVFNSNIELDSLYADLYYVSQTDTNKIVRRWITGEKRPFNKGWHPGHPTFYVKKKVYDKRGLYNIDLALASDFEVMLRFIEKYQISTYYLKEPLVRMRLGGASNNSFKGLITQNIDCIRAFRVNNLKVNKFMYPIYRLLPKLLQFKK</sequence>
<dbReference type="RefSeq" id="WP_261973963.1">
    <property type="nucleotide sequence ID" value="NZ_CP103460.1"/>
</dbReference>
<dbReference type="EMBL" id="JAUFQH010000005">
    <property type="protein sequence ID" value="MDN3619157.1"/>
    <property type="molecule type" value="Genomic_DNA"/>
</dbReference>
<gene>
    <name evidence="2" type="ORF">QWY81_06775</name>
</gene>
<reference evidence="2 3" key="1">
    <citation type="journal article" date="2014" name="Int. J. Syst. Evol. Microbiol.">
        <title>Complete genome sequence of Corynebacterium casei LMG S-19264T (=DSM 44701T), isolated from a smear-ripened cheese.</title>
        <authorList>
            <consortium name="US DOE Joint Genome Institute (JGI-PGF)"/>
            <person name="Walter F."/>
            <person name="Albersmeier A."/>
            <person name="Kalinowski J."/>
            <person name="Ruckert C."/>
        </authorList>
    </citation>
    <scope>NUCLEOTIDE SEQUENCE [LARGE SCALE GENOMIC DNA]</scope>
    <source>
        <strain evidence="2 3">CECT 8670</strain>
    </source>
</reference>
<dbReference type="Pfam" id="PF00535">
    <property type="entry name" value="Glycos_transf_2"/>
    <property type="match status" value="1"/>
</dbReference>
<keyword evidence="2" id="KW-0328">Glycosyltransferase</keyword>
<dbReference type="SUPFAM" id="SSF53448">
    <property type="entry name" value="Nucleotide-diphospho-sugar transferases"/>
    <property type="match status" value="1"/>
</dbReference>
<evidence type="ECO:0000313" key="3">
    <source>
        <dbReference type="Proteomes" id="UP001228636"/>
    </source>
</evidence>
<feature type="domain" description="Glycosyltransferase 2-like" evidence="1">
    <location>
        <begin position="4"/>
        <end position="131"/>
    </location>
</feature>
<dbReference type="InterPro" id="IPR001173">
    <property type="entry name" value="Glyco_trans_2-like"/>
</dbReference>
<evidence type="ECO:0000313" key="2">
    <source>
        <dbReference type="EMBL" id="MDN3619157.1"/>
    </source>
</evidence>
<dbReference type="PANTHER" id="PTHR22916:SF3">
    <property type="entry name" value="UDP-GLCNAC:BETAGAL BETA-1,3-N-ACETYLGLUCOSAMINYLTRANSFERASE-LIKE PROTEIN 1"/>
    <property type="match status" value="1"/>
</dbReference>
<dbReference type="GO" id="GO:0016758">
    <property type="term" value="F:hexosyltransferase activity"/>
    <property type="evidence" value="ECO:0007669"/>
    <property type="project" value="UniProtKB-ARBA"/>
</dbReference>
<dbReference type="Proteomes" id="UP001228636">
    <property type="component" value="Unassembled WGS sequence"/>
</dbReference>
<organism evidence="2 3">
    <name type="scientific">Polaribacter sejongensis</name>
    <dbReference type="NCBI Taxonomy" id="985043"/>
    <lineage>
        <taxon>Bacteria</taxon>
        <taxon>Pseudomonadati</taxon>
        <taxon>Bacteroidota</taxon>
        <taxon>Flavobacteriia</taxon>
        <taxon>Flavobacteriales</taxon>
        <taxon>Flavobacteriaceae</taxon>
    </lineage>
</organism>
<dbReference type="AlphaFoldDB" id="A0AAJ1QW57"/>
<protein>
    <submittedName>
        <fullName evidence="2">Glycosyltransferase family 2 protein</fullName>
        <ecNumber evidence="2">2.4.-.-</ecNumber>
    </submittedName>
</protein>
<dbReference type="PANTHER" id="PTHR22916">
    <property type="entry name" value="GLYCOSYLTRANSFERASE"/>
    <property type="match status" value="1"/>
</dbReference>